<dbReference type="PANTHER" id="PTHR19944">
    <property type="entry name" value="MHC CLASS II-RELATED"/>
    <property type="match status" value="1"/>
</dbReference>
<dbReference type="PANTHER" id="PTHR19944:SF99">
    <property type="entry name" value="HLA CLASS II HISTOCOMPATIBILITY ANTIGEN, DRB1 BETA CHAIN"/>
    <property type="match status" value="1"/>
</dbReference>
<evidence type="ECO:0000256" key="3">
    <source>
        <dbReference type="ARBA" id="ARBA00022989"/>
    </source>
</evidence>
<dbReference type="InterPro" id="IPR011162">
    <property type="entry name" value="MHC_I/II-like_Ag-recog"/>
</dbReference>
<comment type="subcellular location">
    <subcellularLocation>
        <location evidence="1">Membrane</location>
        <topology evidence="1">Single-pass type I membrane protein</topology>
    </subcellularLocation>
</comment>
<dbReference type="GO" id="GO:0019882">
    <property type="term" value="P:antigen processing and presentation"/>
    <property type="evidence" value="ECO:0007669"/>
    <property type="project" value="InterPro"/>
</dbReference>
<sequence length="251" mass="28388">MSMPAAFYIGLTLFWATFSGTDGYFEQRVTQCRYSSKDLVDIEYIDSYVFNKVEDIRFNSTVGKYVGYTEHGVKNADAWNKGPELVQELGNLERVCKSNAALHYSAVLDKTVEPQVRLSSVTPPSGRHPAMLMCSAYDFYPKQISVTWLRDGHEVKSDVTSTEELANGDWYYQIHSHLEYTPRSGEKISCMVEHISLTEPMMKHWDPSLPEVERNKIAIGASGLVLGAILALAGLIYYKKKSSVLYSTWKE</sequence>
<evidence type="ECO:0000256" key="2">
    <source>
        <dbReference type="ARBA" id="ARBA00022692"/>
    </source>
</evidence>
<keyword evidence="2 6" id="KW-0812">Transmembrane</keyword>
<dbReference type="Proteomes" id="UP000314982">
    <property type="component" value="Unassembled WGS sequence"/>
</dbReference>
<dbReference type="InterPro" id="IPR007110">
    <property type="entry name" value="Ig-like_dom"/>
</dbReference>
<name>A0A4W5KAN8_9TELE</name>
<dbReference type="GO" id="GO:0042613">
    <property type="term" value="C:MHC class II protein complex"/>
    <property type="evidence" value="ECO:0007669"/>
    <property type="project" value="InterPro"/>
</dbReference>
<evidence type="ECO:0000256" key="1">
    <source>
        <dbReference type="ARBA" id="ARBA00004479"/>
    </source>
</evidence>
<reference evidence="9" key="2">
    <citation type="submission" date="2025-08" db="UniProtKB">
        <authorList>
            <consortium name="Ensembl"/>
        </authorList>
    </citation>
    <scope>IDENTIFICATION</scope>
</reference>
<feature type="domain" description="Ig-like" evidence="8">
    <location>
        <begin position="114"/>
        <end position="194"/>
    </location>
</feature>
<reference evidence="9" key="3">
    <citation type="submission" date="2025-09" db="UniProtKB">
        <authorList>
            <consortium name="Ensembl"/>
        </authorList>
    </citation>
    <scope>IDENTIFICATION</scope>
</reference>
<proteinExistence type="predicted"/>
<keyword evidence="10" id="KW-1185">Reference proteome</keyword>
<evidence type="ECO:0000313" key="10">
    <source>
        <dbReference type="Proteomes" id="UP000314982"/>
    </source>
</evidence>
<evidence type="ECO:0000256" key="5">
    <source>
        <dbReference type="ARBA" id="ARBA00023180"/>
    </source>
</evidence>
<feature type="transmembrane region" description="Helical" evidence="6">
    <location>
        <begin position="217"/>
        <end position="238"/>
    </location>
</feature>
<dbReference type="STRING" id="62062.ENSHHUP00000009069"/>
<dbReference type="InterPro" id="IPR036179">
    <property type="entry name" value="Ig-like_dom_sf"/>
</dbReference>
<dbReference type="GeneTree" id="ENSGT00950000183127"/>
<evidence type="ECO:0000256" key="7">
    <source>
        <dbReference type="SAM" id="SignalP"/>
    </source>
</evidence>
<dbReference type="AlphaFoldDB" id="A0A4W5KAN8"/>
<keyword evidence="7" id="KW-0732">Signal</keyword>
<dbReference type="SUPFAM" id="SSF48726">
    <property type="entry name" value="Immunoglobulin"/>
    <property type="match status" value="1"/>
</dbReference>
<feature type="chain" id="PRO_5021226184" evidence="7">
    <location>
        <begin position="24"/>
        <end position="251"/>
    </location>
</feature>
<dbReference type="InterPro" id="IPR000353">
    <property type="entry name" value="MHC_II_b_N"/>
</dbReference>
<dbReference type="Pfam" id="PF07654">
    <property type="entry name" value="C1-set"/>
    <property type="match status" value="1"/>
</dbReference>
<dbReference type="Gene3D" id="3.10.320.10">
    <property type="entry name" value="Class II Histocompatibility Antigen, M Beta Chain, Chain B, domain 1"/>
    <property type="match status" value="1"/>
</dbReference>
<organism evidence="9 10">
    <name type="scientific">Hucho hucho</name>
    <name type="common">huchen</name>
    <dbReference type="NCBI Taxonomy" id="62062"/>
    <lineage>
        <taxon>Eukaryota</taxon>
        <taxon>Metazoa</taxon>
        <taxon>Chordata</taxon>
        <taxon>Craniata</taxon>
        <taxon>Vertebrata</taxon>
        <taxon>Euteleostomi</taxon>
        <taxon>Actinopterygii</taxon>
        <taxon>Neopterygii</taxon>
        <taxon>Teleostei</taxon>
        <taxon>Protacanthopterygii</taxon>
        <taxon>Salmoniformes</taxon>
        <taxon>Salmonidae</taxon>
        <taxon>Salmoninae</taxon>
        <taxon>Hucho</taxon>
    </lineage>
</organism>
<dbReference type="SMART" id="SM00921">
    <property type="entry name" value="MHC_II_beta"/>
    <property type="match status" value="1"/>
</dbReference>
<evidence type="ECO:0000256" key="6">
    <source>
        <dbReference type="SAM" id="Phobius"/>
    </source>
</evidence>
<keyword evidence="3 6" id="KW-1133">Transmembrane helix</keyword>
<dbReference type="PROSITE" id="PS50835">
    <property type="entry name" value="IG_LIKE"/>
    <property type="match status" value="1"/>
</dbReference>
<dbReference type="SUPFAM" id="SSF54452">
    <property type="entry name" value="MHC antigen-recognition domain"/>
    <property type="match status" value="1"/>
</dbReference>
<dbReference type="SMART" id="SM00407">
    <property type="entry name" value="IGc1"/>
    <property type="match status" value="1"/>
</dbReference>
<evidence type="ECO:0000313" key="9">
    <source>
        <dbReference type="Ensembl" id="ENSHHUP00000009069.1"/>
    </source>
</evidence>
<dbReference type="InterPro" id="IPR013783">
    <property type="entry name" value="Ig-like_fold"/>
</dbReference>
<dbReference type="Gene3D" id="2.60.40.10">
    <property type="entry name" value="Immunoglobulins"/>
    <property type="match status" value="1"/>
</dbReference>
<dbReference type="Ensembl" id="ENSHHUT00000009343.1">
    <property type="protein sequence ID" value="ENSHHUP00000009069.1"/>
    <property type="gene ID" value="ENSHHUG00000005528.1"/>
</dbReference>
<dbReference type="InterPro" id="IPR050160">
    <property type="entry name" value="MHC/Immunoglobulin"/>
</dbReference>
<accession>A0A4W5KAN8</accession>
<dbReference type="InterPro" id="IPR003597">
    <property type="entry name" value="Ig_C1-set"/>
</dbReference>
<dbReference type="GO" id="GO:0006955">
    <property type="term" value="P:immune response"/>
    <property type="evidence" value="ECO:0007669"/>
    <property type="project" value="InterPro"/>
</dbReference>
<evidence type="ECO:0000259" key="8">
    <source>
        <dbReference type="PROSITE" id="PS50835"/>
    </source>
</evidence>
<dbReference type="InterPro" id="IPR014745">
    <property type="entry name" value="MHC_II_a/b_N"/>
</dbReference>
<dbReference type="Pfam" id="PF00969">
    <property type="entry name" value="MHC_II_beta"/>
    <property type="match status" value="1"/>
</dbReference>
<reference evidence="10" key="1">
    <citation type="submission" date="2018-06" db="EMBL/GenBank/DDBJ databases">
        <title>Genome assembly of Danube salmon.</title>
        <authorList>
            <person name="Macqueen D.J."/>
            <person name="Gundappa M.K."/>
        </authorList>
    </citation>
    <scope>NUCLEOTIDE SEQUENCE [LARGE SCALE GENOMIC DNA]</scope>
</reference>
<protein>
    <submittedName>
        <fullName evidence="9">Major histocompatibility complex class II DGB gene</fullName>
    </submittedName>
</protein>
<evidence type="ECO:0000256" key="4">
    <source>
        <dbReference type="ARBA" id="ARBA00023157"/>
    </source>
</evidence>
<keyword evidence="5" id="KW-0325">Glycoprotein</keyword>
<keyword evidence="6" id="KW-0472">Membrane</keyword>
<keyword evidence="4" id="KW-1015">Disulfide bond</keyword>
<feature type="signal peptide" evidence="7">
    <location>
        <begin position="1"/>
        <end position="23"/>
    </location>
</feature>